<gene>
    <name evidence="10" type="ORF">FRZ32_02250</name>
</gene>
<dbReference type="PANTHER" id="PTHR43292">
    <property type="entry name" value="ACYL-COA DEHYDROGENASE"/>
    <property type="match status" value="1"/>
</dbReference>
<dbReference type="InterPro" id="IPR006091">
    <property type="entry name" value="Acyl-CoA_Oxase/DH_mid-dom"/>
</dbReference>
<evidence type="ECO:0000256" key="2">
    <source>
        <dbReference type="ARBA" id="ARBA00009347"/>
    </source>
</evidence>
<dbReference type="PANTHER" id="PTHR43292:SF3">
    <property type="entry name" value="ACYL-COA DEHYDROGENASE FADE29"/>
    <property type="match status" value="1"/>
</dbReference>
<feature type="domain" description="Acyl-CoA dehydrogenase/oxidase N-terminal" evidence="9">
    <location>
        <begin position="6"/>
        <end position="119"/>
    </location>
</feature>
<evidence type="ECO:0000313" key="11">
    <source>
        <dbReference type="Proteomes" id="UP000321249"/>
    </source>
</evidence>
<dbReference type="Gene3D" id="1.20.140.10">
    <property type="entry name" value="Butyryl-CoA Dehydrogenase, subunit A, domain 3"/>
    <property type="match status" value="1"/>
</dbReference>
<feature type="domain" description="Acyl-CoA oxidase/dehydrogenase middle" evidence="8">
    <location>
        <begin position="126"/>
        <end position="219"/>
    </location>
</feature>
<dbReference type="AlphaFoldDB" id="A0A5C6TQG4"/>
<evidence type="ECO:0000256" key="6">
    <source>
        <dbReference type="RuleBase" id="RU362125"/>
    </source>
</evidence>
<dbReference type="Pfam" id="PF00441">
    <property type="entry name" value="Acyl-CoA_dh_1"/>
    <property type="match status" value="1"/>
</dbReference>
<dbReference type="SUPFAM" id="SSF56645">
    <property type="entry name" value="Acyl-CoA dehydrogenase NM domain-like"/>
    <property type="match status" value="1"/>
</dbReference>
<comment type="similarity">
    <text evidence="2 6">Belongs to the acyl-CoA dehydrogenase family.</text>
</comment>
<dbReference type="InterPro" id="IPR046373">
    <property type="entry name" value="Acyl-CoA_Oxase/DH_mid-dom_sf"/>
</dbReference>
<dbReference type="InterPro" id="IPR037069">
    <property type="entry name" value="AcylCoA_DH/ox_N_sf"/>
</dbReference>
<dbReference type="InterPro" id="IPR036250">
    <property type="entry name" value="AcylCo_DH-like_C"/>
</dbReference>
<dbReference type="GO" id="GO:0050660">
    <property type="term" value="F:flavin adenine dinucleotide binding"/>
    <property type="evidence" value="ECO:0007669"/>
    <property type="project" value="InterPro"/>
</dbReference>
<dbReference type="EMBL" id="VOQQ01000001">
    <property type="protein sequence ID" value="TXC62583.1"/>
    <property type="molecule type" value="Genomic_DNA"/>
</dbReference>
<evidence type="ECO:0000259" key="9">
    <source>
        <dbReference type="Pfam" id="PF02771"/>
    </source>
</evidence>
<dbReference type="SUPFAM" id="SSF47203">
    <property type="entry name" value="Acyl-CoA dehydrogenase C-terminal domain-like"/>
    <property type="match status" value="1"/>
</dbReference>
<dbReference type="Gene3D" id="2.40.110.10">
    <property type="entry name" value="Butyryl-CoA Dehydrogenase, subunit A, domain 2"/>
    <property type="match status" value="1"/>
</dbReference>
<dbReference type="OrthoDB" id="9780544at2"/>
<evidence type="ECO:0000256" key="1">
    <source>
        <dbReference type="ARBA" id="ARBA00001974"/>
    </source>
</evidence>
<name>A0A5C6TQG4_9SPHN</name>
<feature type="domain" description="Acyl-CoA dehydrogenase/oxidase C-terminal" evidence="7">
    <location>
        <begin position="236"/>
        <end position="394"/>
    </location>
</feature>
<dbReference type="RefSeq" id="WP_147041972.1">
    <property type="nucleotide sequence ID" value="NZ_BAABIR010000001.1"/>
</dbReference>
<dbReference type="InterPro" id="IPR006089">
    <property type="entry name" value="Acyl-CoA_DH_CS"/>
</dbReference>
<accession>A0A5C6TQG4</accession>
<dbReference type="GO" id="GO:0003995">
    <property type="term" value="F:acyl-CoA dehydrogenase activity"/>
    <property type="evidence" value="ECO:0007669"/>
    <property type="project" value="InterPro"/>
</dbReference>
<evidence type="ECO:0000256" key="4">
    <source>
        <dbReference type="ARBA" id="ARBA00022827"/>
    </source>
</evidence>
<reference evidence="10 11" key="1">
    <citation type="journal article" date="2015" name="J. Microbiol.">
        <title>Sphingosinicella ginsenosidimutans sp. nov., with ginsenoside converting activity.</title>
        <authorList>
            <person name="Kim J.K."/>
            <person name="Kang M.S."/>
            <person name="Park S.C."/>
            <person name="Kim K.M."/>
            <person name="Choi K."/>
            <person name="Yoon M.H."/>
            <person name="Im W.T."/>
        </authorList>
    </citation>
    <scope>NUCLEOTIDE SEQUENCE [LARGE SCALE GENOMIC DNA]</scope>
    <source>
        <strain evidence="10 11">BS-11</strain>
    </source>
</reference>
<evidence type="ECO:0000259" key="7">
    <source>
        <dbReference type="Pfam" id="PF00441"/>
    </source>
</evidence>
<dbReference type="Gene3D" id="1.10.540.10">
    <property type="entry name" value="Acyl-CoA dehydrogenase/oxidase, N-terminal domain"/>
    <property type="match status" value="1"/>
</dbReference>
<dbReference type="InterPro" id="IPR052161">
    <property type="entry name" value="Mycobact_Acyl-CoA_DH"/>
</dbReference>
<keyword evidence="4 6" id="KW-0274">FAD</keyword>
<dbReference type="Pfam" id="PF02771">
    <property type="entry name" value="Acyl-CoA_dh_N"/>
    <property type="match status" value="1"/>
</dbReference>
<evidence type="ECO:0000259" key="8">
    <source>
        <dbReference type="Pfam" id="PF02770"/>
    </source>
</evidence>
<dbReference type="InterPro" id="IPR013786">
    <property type="entry name" value="AcylCoA_DH/ox_N"/>
</dbReference>
<dbReference type="Pfam" id="PF02770">
    <property type="entry name" value="Acyl-CoA_dh_M"/>
    <property type="match status" value="1"/>
</dbReference>
<organism evidence="10 11">
    <name type="scientific">Allosphingosinicella ginsenosidimutans</name>
    <dbReference type="NCBI Taxonomy" id="1176539"/>
    <lineage>
        <taxon>Bacteria</taxon>
        <taxon>Pseudomonadati</taxon>
        <taxon>Pseudomonadota</taxon>
        <taxon>Alphaproteobacteria</taxon>
        <taxon>Sphingomonadales</taxon>
        <taxon>Sphingomonadaceae</taxon>
        <taxon>Allosphingosinicella</taxon>
    </lineage>
</organism>
<evidence type="ECO:0000313" key="10">
    <source>
        <dbReference type="EMBL" id="TXC62583.1"/>
    </source>
</evidence>
<dbReference type="Proteomes" id="UP000321249">
    <property type="component" value="Unassembled WGS sequence"/>
</dbReference>
<comment type="cofactor">
    <cofactor evidence="1 6">
        <name>FAD</name>
        <dbReference type="ChEBI" id="CHEBI:57692"/>
    </cofactor>
</comment>
<keyword evidence="11" id="KW-1185">Reference proteome</keyword>
<sequence>MNLGYTTEELEFARMVSEWVAANLPAEIARKTYAGERFSREEYLIWPHILRSRGWSMPSWPKEHGGPGWTLTQRHLFTEITTVAGAPYIRSAPEKLVGPLLMAVGTPEQKAYYLPRILNFEDHWSQGLSEPGGGSDLTALKTRADRDGNHFVINGSKIWTSDAHNSTLILALVRTDQSQKGARGLTQLIIPTDAPGVTIRPILHMSGEHHFNQVFFDDVRVPVENVVGTENGAWQETRTLLAHERFNFARLGESKRHLTRLKALARSEMDGPVPMIARPDFRRRIAQAEIALDTLEVTTLRLLDAEQNGRPLGGAPNIVKLKGAEVEQEMLRLIADVIGPYGTAFDVRTRITGSDAPAQAARRAGKALAAWLESRTFSIAGGSSEVQHNMFARHELGLGNA</sequence>
<evidence type="ECO:0000256" key="3">
    <source>
        <dbReference type="ARBA" id="ARBA00022630"/>
    </source>
</evidence>
<keyword evidence="3 6" id="KW-0285">Flavoprotein</keyword>
<dbReference type="PROSITE" id="PS00072">
    <property type="entry name" value="ACYL_COA_DH_1"/>
    <property type="match status" value="1"/>
</dbReference>
<comment type="caution">
    <text evidence="10">The sequence shown here is derived from an EMBL/GenBank/DDBJ whole genome shotgun (WGS) entry which is preliminary data.</text>
</comment>
<protein>
    <submittedName>
        <fullName evidence="10">Pimeloyl-CoA dehydrogenase large subunit</fullName>
    </submittedName>
</protein>
<dbReference type="GO" id="GO:0005886">
    <property type="term" value="C:plasma membrane"/>
    <property type="evidence" value="ECO:0007669"/>
    <property type="project" value="TreeGrafter"/>
</dbReference>
<evidence type="ECO:0000256" key="5">
    <source>
        <dbReference type="ARBA" id="ARBA00023002"/>
    </source>
</evidence>
<proteinExistence type="inferred from homology"/>
<keyword evidence="5 6" id="KW-0560">Oxidoreductase</keyword>
<dbReference type="InterPro" id="IPR009100">
    <property type="entry name" value="AcylCoA_DH/oxidase_NM_dom_sf"/>
</dbReference>
<dbReference type="InterPro" id="IPR009075">
    <property type="entry name" value="AcylCo_DH/oxidase_C"/>
</dbReference>